<evidence type="ECO:0000256" key="8">
    <source>
        <dbReference type="ARBA" id="ARBA00023170"/>
    </source>
</evidence>
<dbReference type="Pfam" id="PF07686">
    <property type="entry name" value="V-set"/>
    <property type="match status" value="2"/>
</dbReference>
<dbReference type="PROSITE" id="PS50835">
    <property type="entry name" value="IG_LIKE"/>
    <property type="match status" value="2"/>
</dbReference>
<dbReference type="AlphaFoldDB" id="A0AAD8CLS5"/>
<evidence type="ECO:0000256" key="7">
    <source>
        <dbReference type="ARBA" id="ARBA00023157"/>
    </source>
</evidence>
<feature type="domain" description="Ig-like" evidence="13">
    <location>
        <begin position="143"/>
        <end position="242"/>
    </location>
</feature>
<dbReference type="GO" id="GO:0031295">
    <property type="term" value="P:T cell costimulation"/>
    <property type="evidence" value="ECO:0007669"/>
    <property type="project" value="TreeGrafter"/>
</dbReference>
<dbReference type="GO" id="GO:0009897">
    <property type="term" value="C:external side of plasma membrane"/>
    <property type="evidence" value="ECO:0007669"/>
    <property type="project" value="TreeGrafter"/>
</dbReference>
<proteinExistence type="predicted"/>
<dbReference type="InterPro" id="IPR013106">
    <property type="entry name" value="Ig_V-set"/>
</dbReference>
<sequence length="323" mass="35604">AAAAVTGVLAILILAAGRVSGSDLVQVQSSMNCTQGQDCILSCTFNDTAGGWDEKSGVIWRRTETDHIVHRIRNNTDQLADQSPQYVSRTSLFDSEVQRGNASLLLMRVTEEDAGEYGCSVYTPGGSARVEVQVPSSVNCVVGQDCVLSCTFNFTSDMKDLAVTWTLVKKKEYTIHSYYDNRDQLANQSPQYVSRTSLFDSELQRGNASLLLRRVREEDAGEYRCHMNSRMRYGMSSELVLFPAEPTTAAGPDKPTPPPPPAVNGRQRWGFRIRLLVFLGLFLFKGCAAERGSFCRVSRCADEESRKCPIDGSTSSVSDDYTS</sequence>
<evidence type="ECO:0000256" key="9">
    <source>
        <dbReference type="ARBA" id="ARBA00023180"/>
    </source>
</evidence>
<feature type="signal peptide" evidence="12">
    <location>
        <begin position="1"/>
        <end position="21"/>
    </location>
</feature>
<keyword evidence="9" id="KW-0325">Glycoprotein</keyword>
<evidence type="ECO:0000256" key="3">
    <source>
        <dbReference type="ARBA" id="ARBA00022692"/>
    </source>
</evidence>
<evidence type="ECO:0000256" key="10">
    <source>
        <dbReference type="ARBA" id="ARBA00023319"/>
    </source>
</evidence>
<keyword evidence="10" id="KW-0393">Immunoglobulin domain</keyword>
<dbReference type="SUPFAM" id="SSF48726">
    <property type="entry name" value="Immunoglobulin"/>
    <property type="match status" value="2"/>
</dbReference>
<evidence type="ECO:0000313" key="15">
    <source>
        <dbReference type="Proteomes" id="UP001230051"/>
    </source>
</evidence>
<dbReference type="InterPro" id="IPR036179">
    <property type="entry name" value="Ig-like_dom_sf"/>
</dbReference>
<evidence type="ECO:0000259" key="13">
    <source>
        <dbReference type="PROSITE" id="PS50835"/>
    </source>
</evidence>
<evidence type="ECO:0000256" key="2">
    <source>
        <dbReference type="ARBA" id="ARBA00022475"/>
    </source>
</evidence>
<evidence type="ECO:0000256" key="4">
    <source>
        <dbReference type="ARBA" id="ARBA00022729"/>
    </source>
</evidence>
<dbReference type="InterPro" id="IPR051713">
    <property type="entry name" value="T-cell_Activation_Regulation"/>
</dbReference>
<dbReference type="GO" id="GO:0006955">
    <property type="term" value="P:immune response"/>
    <property type="evidence" value="ECO:0007669"/>
    <property type="project" value="TreeGrafter"/>
</dbReference>
<feature type="domain" description="Ig-like" evidence="13">
    <location>
        <begin position="22"/>
        <end position="133"/>
    </location>
</feature>
<dbReference type="GO" id="GO:0007166">
    <property type="term" value="P:cell surface receptor signaling pathway"/>
    <property type="evidence" value="ECO:0007669"/>
    <property type="project" value="TreeGrafter"/>
</dbReference>
<dbReference type="Gene3D" id="2.60.40.10">
    <property type="entry name" value="Immunoglobulins"/>
    <property type="match status" value="2"/>
</dbReference>
<dbReference type="GO" id="GO:0071222">
    <property type="term" value="P:cellular response to lipopolysaccharide"/>
    <property type="evidence" value="ECO:0007669"/>
    <property type="project" value="TreeGrafter"/>
</dbReference>
<dbReference type="SMART" id="SM00409">
    <property type="entry name" value="IG"/>
    <property type="match status" value="2"/>
</dbReference>
<name>A0AAD8CLS5_ACIOX</name>
<evidence type="ECO:0000256" key="5">
    <source>
        <dbReference type="ARBA" id="ARBA00022989"/>
    </source>
</evidence>
<dbReference type="EMBL" id="JAGXEW010000049">
    <property type="protein sequence ID" value="KAK1151978.1"/>
    <property type="molecule type" value="Genomic_DNA"/>
</dbReference>
<dbReference type="InterPro" id="IPR013783">
    <property type="entry name" value="Ig-like_fold"/>
</dbReference>
<dbReference type="InterPro" id="IPR003599">
    <property type="entry name" value="Ig_sub"/>
</dbReference>
<evidence type="ECO:0000313" key="14">
    <source>
        <dbReference type="EMBL" id="KAK1151978.1"/>
    </source>
</evidence>
<keyword evidence="2" id="KW-1003">Cell membrane</keyword>
<dbReference type="InterPro" id="IPR007110">
    <property type="entry name" value="Ig-like_dom"/>
</dbReference>
<feature type="non-terminal residue" evidence="14">
    <location>
        <position position="1"/>
    </location>
</feature>
<comment type="caution">
    <text evidence="14">The sequence shown here is derived from an EMBL/GenBank/DDBJ whole genome shotgun (WGS) entry which is preliminary data.</text>
</comment>
<keyword evidence="4 12" id="KW-0732">Signal</keyword>
<evidence type="ECO:0000256" key="1">
    <source>
        <dbReference type="ARBA" id="ARBA00004251"/>
    </source>
</evidence>
<comment type="subcellular location">
    <subcellularLocation>
        <location evidence="1">Cell membrane</location>
        <topology evidence="1">Single-pass type I membrane protein</topology>
    </subcellularLocation>
</comment>
<evidence type="ECO:0000256" key="11">
    <source>
        <dbReference type="SAM" id="MobiDB-lite"/>
    </source>
</evidence>
<keyword evidence="6" id="KW-0472">Membrane</keyword>
<keyword evidence="5" id="KW-1133">Transmembrane helix</keyword>
<gene>
    <name evidence="14" type="primary">HHLA2</name>
    <name evidence="14" type="ORF">AOXY_G31845</name>
</gene>
<accession>A0AAD8CLS5</accession>
<dbReference type="FunFam" id="2.60.40.10:FF:000142">
    <property type="entry name" value="V-set domain-containing T-cell activation inhibitor 1"/>
    <property type="match status" value="1"/>
</dbReference>
<reference evidence="14" key="1">
    <citation type="submission" date="2022-02" db="EMBL/GenBank/DDBJ databases">
        <title>Atlantic sturgeon de novo genome assembly.</title>
        <authorList>
            <person name="Stock M."/>
            <person name="Klopp C."/>
            <person name="Guiguen Y."/>
            <person name="Cabau C."/>
            <person name="Parinello H."/>
            <person name="Santidrian Yebra-Pimentel E."/>
            <person name="Kuhl H."/>
            <person name="Dirks R.P."/>
            <person name="Guessner J."/>
            <person name="Wuertz S."/>
            <person name="Du K."/>
            <person name="Schartl M."/>
        </authorList>
    </citation>
    <scope>NUCLEOTIDE SEQUENCE</scope>
    <source>
        <strain evidence="14">STURGEONOMICS-FGT-2020</strain>
        <tissue evidence="14">Whole blood</tissue>
    </source>
</reference>
<keyword evidence="3" id="KW-0812">Transmembrane</keyword>
<dbReference type="PANTHER" id="PTHR25466">
    <property type="entry name" value="T-LYMPHOCYTE ACTIVATION ANTIGEN"/>
    <property type="match status" value="1"/>
</dbReference>
<keyword evidence="7" id="KW-1015">Disulfide bond</keyword>
<dbReference type="PANTHER" id="PTHR25466:SF14">
    <property type="entry name" value="BUTYROPHILIN SUBFAMILY 2 MEMBER A2-LIKE-RELATED"/>
    <property type="match status" value="1"/>
</dbReference>
<dbReference type="Proteomes" id="UP001230051">
    <property type="component" value="Unassembled WGS sequence"/>
</dbReference>
<evidence type="ECO:0000256" key="12">
    <source>
        <dbReference type="SAM" id="SignalP"/>
    </source>
</evidence>
<feature type="region of interest" description="Disordered" evidence="11">
    <location>
        <begin position="245"/>
        <end position="264"/>
    </location>
</feature>
<protein>
    <submittedName>
        <fullName evidence="14">CD276 antigen-like</fullName>
    </submittedName>
</protein>
<keyword evidence="15" id="KW-1185">Reference proteome</keyword>
<evidence type="ECO:0000256" key="6">
    <source>
        <dbReference type="ARBA" id="ARBA00023136"/>
    </source>
</evidence>
<dbReference type="GO" id="GO:0042130">
    <property type="term" value="P:negative regulation of T cell proliferation"/>
    <property type="evidence" value="ECO:0007669"/>
    <property type="project" value="TreeGrafter"/>
</dbReference>
<keyword evidence="8" id="KW-0675">Receptor</keyword>
<organism evidence="14 15">
    <name type="scientific">Acipenser oxyrinchus oxyrinchus</name>
    <dbReference type="NCBI Taxonomy" id="40147"/>
    <lineage>
        <taxon>Eukaryota</taxon>
        <taxon>Metazoa</taxon>
        <taxon>Chordata</taxon>
        <taxon>Craniata</taxon>
        <taxon>Vertebrata</taxon>
        <taxon>Euteleostomi</taxon>
        <taxon>Actinopterygii</taxon>
        <taxon>Chondrostei</taxon>
        <taxon>Acipenseriformes</taxon>
        <taxon>Acipenseridae</taxon>
        <taxon>Acipenser</taxon>
    </lineage>
</organism>
<feature type="chain" id="PRO_5042121830" evidence="12">
    <location>
        <begin position="22"/>
        <end position="323"/>
    </location>
</feature>
<dbReference type="GO" id="GO:0042102">
    <property type="term" value="P:positive regulation of T cell proliferation"/>
    <property type="evidence" value="ECO:0007669"/>
    <property type="project" value="TreeGrafter"/>
</dbReference>